<gene>
    <name evidence="1" type="ORF">Ahy_B08g093582</name>
</gene>
<keyword evidence="2" id="KW-1185">Reference proteome</keyword>
<proteinExistence type="predicted"/>
<sequence>MEDHRHRRHPLLPLPSSAPGASMKLLDFSISRFHPNSCDYVLPETLSLKAMPPSVPATEGDDLVTPQSIGEDAVDGEKSSAAAALAAAAAAAGRMKKSSVKSKSGPKTAWRKLLSQCSQVWFFAVNWVCKFFDVFFCLLEYFNGFCIMELECMVKVDLLQ</sequence>
<evidence type="ECO:0000313" key="2">
    <source>
        <dbReference type="Proteomes" id="UP000289738"/>
    </source>
</evidence>
<protein>
    <submittedName>
        <fullName evidence="1">Uncharacterized protein</fullName>
    </submittedName>
</protein>
<reference evidence="1 2" key="1">
    <citation type="submission" date="2019-01" db="EMBL/GenBank/DDBJ databases">
        <title>Sequencing of cultivated peanut Arachis hypogaea provides insights into genome evolution and oil improvement.</title>
        <authorList>
            <person name="Chen X."/>
        </authorList>
    </citation>
    <scope>NUCLEOTIDE SEQUENCE [LARGE SCALE GENOMIC DNA]</scope>
    <source>
        <strain evidence="2">cv. Fuhuasheng</strain>
        <tissue evidence="1">Leaves</tissue>
    </source>
</reference>
<dbReference type="EMBL" id="SDMP01000018">
    <property type="protein sequence ID" value="RYQ97517.1"/>
    <property type="molecule type" value="Genomic_DNA"/>
</dbReference>
<dbReference type="Proteomes" id="UP000289738">
    <property type="component" value="Chromosome B08"/>
</dbReference>
<accession>A0A444Y6N6</accession>
<dbReference type="AlphaFoldDB" id="A0A444Y6N6"/>
<comment type="caution">
    <text evidence="1">The sequence shown here is derived from an EMBL/GenBank/DDBJ whole genome shotgun (WGS) entry which is preliminary data.</text>
</comment>
<evidence type="ECO:0000313" key="1">
    <source>
        <dbReference type="EMBL" id="RYQ97517.1"/>
    </source>
</evidence>
<name>A0A444Y6N6_ARAHY</name>
<organism evidence="1 2">
    <name type="scientific">Arachis hypogaea</name>
    <name type="common">Peanut</name>
    <dbReference type="NCBI Taxonomy" id="3818"/>
    <lineage>
        <taxon>Eukaryota</taxon>
        <taxon>Viridiplantae</taxon>
        <taxon>Streptophyta</taxon>
        <taxon>Embryophyta</taxon>
        <taxon>Tracheophyta</taxon>
        <taxon>Spermatophyta</taxon>
        <taxon>Magnoliopsida</taxon>
        <taxon>eudicotyledons</taxon>
        <taxon>Gunneridae</taxon>
        <taxon>Pentapetalae</taxon>
        <taxon>rosids</taxon>
        <taxon>fabids</taxon>
        <taxon>Fabales</taxon>
        <taxon>Fabaceae</taxon>
        <taxon>Papilionoideae</taxon>
        <taxon>50 kb inversion clade</taxon>
        <taxon>dalbergioids sensu lato</taxon>
        <taxon>Dalbergieae</taxon>
        <taxon>Pterocarpus clade</taxon>
        <taxon>Arachis</taxon>
    </lineage>
</organism>